<protein>
    <recommendedName>
        <fullName evidence="3">N(G),N(G)-dimethylarginine dimethylaminohydrolase</fullName>
    </recommendedName>
</protein>
<keyword evidence="2" id="KW-1185">Reference proteome</keyword>
<comment type="caution">
    <text evidence="1">The sequence shown here is derived from an EMBL/GenBank/DDBJ whole genome shotgun (WGS) entry which is preliminary data.</text>
</comment>
<evidence type="ECO:0008006" key="3">
    <source>
        <dbReference type="Google" id="ProtNLM"/>
    </source>
</evidence>
<dbReference type="Gene3D" id="3.75.10.10">
    <property type="entry name" value="L-arginine/glycine Amidinotransferase, Chain A"/>
    <property type="match status" value="1"/>
</dbReference>
<accession>A0A3D8PIJ9</accession>
<dbReference type="RefSeq" id="WP_115751383.1">
    <property type="nucleotide sequence ID" value="NZ_PIOD01000029.1"/>
</dbReference>
<gene>
    <name evidence="1" type="ORF">CWR45_18750</name>
</gene>
<dbReference type="AlphaFoldDB" id="A0A3D8PIJ9"/>
<evidence type="ECO:0000313" key="2">
    <source>
        <dbReference type="Proteomes" id="UP000256520"/>
    </source>
</evidence>
<organism evidence="1 2">
    <name type="scientific">Oceanobacillus chungangensis</name>
    <dbReference type="NCBI Taxonomy" id="1229152"/>
    <lineage>
        <taxon>Bacteria</taxon>
        <taxon>Bacillati</taxon>
        <taxon>Bacillota</taxon>
        <taxon>Bacilli</taxon>
        <taxon>Bacillales</taxon>
        <taxon>Bacillaceae</taxon>
        <taxon>Oceanobacillus</taxon>
    </lineage>
</organism>
<dbReference type="PANTHER" id="PTHR47271">
    <property type="entry name" value="ARGININE DEIMINASE"/>
    <property type="match status" value="1"/>
</dbReference>
<dbReference type="OrthoDB" id="9814070at2"/>
<proteinExistence type="predicted"/>
<dbReference type="Proteomes" id="UP000256520">
    <property type="component" value="Unassembled WGS sequence"/>
</dbReference>
<reference evidence="2" key="1">
    <citation type="submission" date="2017-11" db="EMBL/GenBank/DDBJ databases">
        <authorList>
            <person name="Zhu W."/>
        </authorList>
    </citation>
    <scope>NUCLEOTIDE SEQUENCE [LARGE SCALE GENOMIC DNA]</scope>
    <source>
        <strain evidence="2">CAU 1051</strain>
    </source>
</reference>
<dbReference type="EMBL" id="PIOD01000029">
    <property type="protein sequence ID" value="RDW15059.1"/>
    <property type="molecule type" value="Genomic_DNA"/>
</dbReference>
<dbReference type="PANTHER" id="PTHR47271:SF2">
    <property type="entry name" value="ARGININE DEIMINASE"/>
    <property type="match status" value="1"/>
</dbReference>
<dbReference type="Pfam" id="PF19420">
    <property type="entry name" value="DDAH_eukar"/>
    <property type="match status" value="1"/>
</dbReference>
<dbReference type="SUPFAM" id="SSF55909">
    <property type="entry name" value="Pentein"/>
    <property type="match status" value="1"/>
</dbReference>
<name>A0A3D8PIJ9_9BACI</name>
<dbReference type="GO" id="GO:0019546">
    <property type="term" value="P:L-arginine deiminase pathway"/>
    <property type="evidence" value="ECO:0007669"/>
    <property type="project" value="TreeGrafter"/>
</dbReference>
<dbReference type="GO" id="GO:0016990">
    <property type="term" value="F:arginine deiminase activity"/>
    <property type="evidence" value="ECO:0007669"/>
    <property type="project" value="TreeGrafter"/>
</dbReference>
<evidence type="ECO:0000313" key="1">
    <source>
        <dbReference type="EMBL" id="RDW15059.1"/>
    </source>
</evidence>
<sequence length="286" mass="32215">MKNMTSNENVPTVSCTSEYDRLKQVITVSPQHMKIEEAINNTQQHYLTNNIDTEIAVKQHEKFINTLKTNGAAVIQLDAKEELNEQVFSRDIGFTIGGTFFVSSMKEGMRKAEIAVLKNWLESMEIPYQTIDNGNIEGGDVVVDNKNIWVGISGRTSPSAVTALQQLLPDYNITPIQLREDILHLDCVFNIISKDTALIYRPAIDSDVYEYLNKTYQLIEVTEEEQFKMGPNVLSIGDKKIVSLPENKRLNQVLAQSGYQMIEIDFSEIIKSGGSFRCCTLPLVRG</sequence>